<gene>
    <name evidence="3" type="ORF">BLA60_09865</name>
</gene>
<organism evidence="3 4">
    <name type="scientific">Actinophytocola xinjiangensis</name>
    <dbReference type="NCBI Taxonomy" id="485602"/>
    <lineage>
        <taxon>Bacteria</taxon>
        <taxon>Bacillati</taxon>
        <taxon>Actinomycetota</taxon>
        <taxon>Actinomycetes</taxon>
        <taxon>Pseudonocardiales</taxon>
        <taxon>Pseudonocardiaceae</taxon>
    </lineage>
</organism>
<dbReference type="OrthoDB" id="3078806at2"/>
<accession>A0A7Z1AYW8</accession>
<protein>
    <recommendedName>
        <fullName evidence="2">DUF6351 domain-containing protein</fullName>
    </recommendedName>
</protein>
<evidence type="ECO:0000259" key="2">
    <source>
        <dbReference type="Pfam" id="PF19878"/>
    </source>
</evidence>
<dbReference type="AlphaFoldDB" id="A0A7Z1AYW8"/>
<evidence type="ECO:0000256" key="1">
    <source>
        <dbReference type="SAM" id="SignalP"/>
    </source>
</evidence>
<name>A0A7Z1AYW8_9PSEU</name>
<proteinExistence type="predicted"/>
<feature type="chain" id="PRO_5038635496" description="DUF6351 domain-containing protein" evidence="1">
    <location>
        <begin position="22"/>
        <end position="723"/>
    </location>
</feature>
<keyword evidence="1" id="KW-0732">Signal</keyword>
<reference evidence="3 4" key="1">
    <citation type="submission" date="2016-12" db="EMBL/GenBank/DDBJ databases">
        <title>The draft genome sequence of Actinophytocola xinjiangensis.</title>
        <authorList>
            <person name="Wang W."/>
            <person name="Yuan L."/>
        </authorList>
    </citation>
    <scope>NUCLEOTIDE SEQUENCE [LARGE SCALE GENOMIC DNA]</scope>
    <source>
        <strain evidence="3 4">CGMCC 4.4663</strain>
    </source>
</reference>
<comment type="caution">
    <text evidence="3">The sequence shown here is derived from an EMBL/GenBank/DDBJ whole genome shotgun (WGS) entry which is preliminary data.</text>
</comment>
<dbReference type="RefSeq" id="WP_075132470.1">
    <property type="nucleotide sequence ID" value="NZ_MSIF01000003.1"/>
</dbReference>
<feature type="signal peptide" evidence="1">
    <location>
        <begin position="1"/>
        <end position="21"/>
    </location>
</feature>
<dbReference type="Proteomes" id="UP000185696">
    <property type="component" value="Unassembled WGS sequence"/>
</dbReference>
<sequence length="723" mass="76243">MGLAARLAGFVLAVCLITSTAATVSSASTIGGDLSVRALSTRANLVSGGDVLLRVQVPRLVEPVQVTVTAGGRDVTSAFTRSGNAMTGLVTDLPVGTTMVTAKADRGRLTANLAVTNHPITGPVLSGPHQRPFLCSTTEFRVPVVGAPLIGPLDEDCSAATRVDYVYRSTAGHYRALPDPTARPADLARTTNSEGRTVNYVVRIETGTVNRGVYELALLHDPVVDPAPGPLARPAGWNERLIFSYGGGCRAGYHQGAGTVTFPPPGGQLPAVPSPLTDAWLSRGYAVAVSSLAVLNTTCNDVIATETTMMLKERFAERYGVPRHTIGYGPSGGSMIQQLTAQNYPGVLDGLLPSESFPDTLVQLTSTSDCALLLRAFAAATEPWTTAQRTAVAGWGSPDHCADPFSGDWGRAFLATTVTEPTWSGCAVDVPVSLVYDPVTNPDGARCTYQDNAVNIYGRDPATGFARRPLDNTGVQYGLDAFNAGTISAEQFVELNERAGGYDQDGNLMAARTAGSVEAVTTAYRTGRVNSGANLDSVPIVDFRTYLDDRPDPHDIVRGDTMRARLLATNGSAANHVMLTTSPSTAGAGRPSAVGIEALLLLDQWLSAVSADQSADPLAVKVARNRPAAAVDACYTTAGTRVTDQAQCRQLYPRHENPRLAAGEPLTNDVLMCARKPLAAADYVQPLTADQLQRLETVFPGGVCDYDQPGVGQQPLAGTWLRY</sequence>
<dbReference type="InterPro" id="IPR045556">
    <property type="entry name" value="DUF6351"/>
</dbReference>
<keyword evidence="4" id="KW-1185">Reference proteome</keyword>
<evidence type="ECO:0000313" key="4">
    <source>
        <dbReference type="Proteomes" id="UP000185696"/>
    </source>
</evidence>
<dbReference type="EMBL" id="MSIF01000003">
    <property type="protein sequence ID" value="OLF12279.1"/>
    <property type="molecule type" value="Genomic_DNA"/>
</dbReference>
<evidence type="ECO:0000313" key="3">
    <source>
        <dbReference type="EMBL" id="OLF12279.1"/>
    </source>
</evidence>
<dbReference type="Pfam" id="PF19878">
    <property type="entry name" value="DUF6351"/>
    <property type="match status" value="1"/>
</dbReference>
<feature type="domain" description="DUF6351" evidence="2">
    <location>
        <begin position="37"/>
        <end position="715"/>
    </location>
</feature>